<dbReference type="RefSeq" id="WP_386820298.1">
    <property type="nucleotide sequence ID" value="NZ_JBHUIT010000017.1"/>
</dbReference>
<reference evidence="3" key="1">
    <citation type="journal article" date="2019" name="Int. J. Syst. Evol. Microbiol.">
        <title>The Global Catalogue of Microorganisms (GCM) 10K type strain sequencing project: providing services to taxonomists for standard genome sequencing and annotation.</title>
        <authorList>
            <consortium name="The Broad Institute Genomics Platform"/>
            <consortium name="The Broad Institute Genome Sequencing Center for Infectious Disease"/>
            <person name="Wu L."/>
            <person name="Ma J."/>
        </authorList>
    </citation>
    <scope>NUCLEOTIDE SEQUENCE [LARGE SCALE GENOMIC DNA]</scope>
    <source>
        <strain evidence="3">CGMCC 4.7106</strain>
    </source>
</reference>
<dbReference type="Proteomes" id="UP001597375">
    <property type="component" value="Unassembled WGS sequence"/>
</dbReference>
<dbReference type="PANTHER" id="PTHR42886">
    <property type="entry name" value="RE40534P-RELATED"/>
    <property type="match status" value="1"/>
</dbReference>
<dbReference type="SUPFAM" id="SSF53474">
    <property type="entry name" value="alpha/beta-Hydrolases"/>
    <property type="match status" value="1"/>
</dbReference>
<evidence type="ECO:0000313" key="3">
    <source>
        <dbReference type="Proteomes" id="UP001597375"/>
    </source>
</evidence>
<gene>
    <name evidence="2" type="ORF">ACFSSA_10000</name>
</gene>
<feature type="domain" description="AB hydrolase-1" evidence="1">
    <location>
        <begin position="26"/>
        <end position="131"/>
    </location>
</feature>
<dbReference type="InterPro" id="IPR029058">
    <property type="entry name" value="AB_hydrolase_fold"/>
</dbReference>
<proteinExistence type="predicted"/>
<dbReference type="EMBL" id="JBHUIT010000017">
    <property type="protein sequence ID" value="MFD2257010.1"/>
    <property type="molecule type" value="Genomic_DNA"/>
</dbReference>
<protein>
    <submittedName>
        <fullName evidence="2">Alpha/beta hydrolase family protein</fullName>
        <ecNumber evidence="2">3.4.-.-</ecNumber>
    </submittedName>
</protein>
<dbReference type="GO" id="GO:0016787">
    <property type="term" value="F:hydrolase activity"/>
    <property type="evidence" value="ECO:0007669"/>
    <property type="project" value="UniProtKB-KW"/>
</dbReference>
<dbReference type="Gene3D" id="3.40.50.1820">
    <property type="entry name" value="alpha/beta hydrolase"/>
    <property type="match status" value="1"/>
</dbReference>
<dbReference type="PANTHER" id="PTHR42886:SF53">
    <property type="entry name" value="ALPHA_BETA-HYDROLASES SUPERFAMILY PROTEIN"/>
    <property type="match status" value="1"/>
</dbReference>
<accession>A0ABW5D9F9</accession>
<dbReference type="EC" id="3.4.-.-" evidence="2"/>
<keyword evidence="2" id="KW-0378">Hydrolase</keyword>
<comment type="caution">
    <text evidence="2">The sequence shown here is derived from an EMBL/GenBank/DDBJ whole genome shotgun (WGS) entry which is preliminary data.</text>
</comment>
<keyword evidence="3" id="KW-1185">Reference proteome</keyword>
<dbReference type="Pfam" id="PF00561">
    <property type="entry name" value="Abhydrolase_1"/>
    <property type="match status" value="1"/>
</dbReference>
<sequence>MNSHISNSSGEQLDVAFHGGTHQGVLVVLGHGVTGNKDRPLLKALADGLALKGWPCVRVSFSGNGRSEGRFEDSTITKEIDDLKAVLKTVPPEKRIAYIGHSMGGAVGVLTAAQGMCIQSLVSLAGMTHTAKFVEREFGDVIPDKGVMWEDENCPLSSKFVDDLKDIGSVLPAAGRILQPWLLIHGTADDVVPIEDSEDVFAAAKCEKKFLKIPDAGHSFDEESYPQIIEAIDGWLRKSFG</sequence>
<dbReference type="InterPro" id="IPR000073">
    <property type="entry name" value="AB_hydrolase_1"/>
</dbReference>
<evidence type="ECO:0000313" key="2">
    <source>
        <dbReference type="EMBL" id="MFD2257010.1"/>
    </source>
</evidence>
<name>A0ABW5D9F9_9BACT</name>
<evidence type="ECO:0000259" key="1">
    <source>
        <dbReference type="Pfam" id="PF00561"/>
    </source>
</evidence>
<organism evidence="2 3">
    <name type="scientific">Luteolibacter algae</name>
    <dbReference type="NCBI Taxonomy" id="454151"/>
    <lineage>
        <taxon>Bacteria</taxon>
        <taxon>Pseudomonadati</taxon>
        <taxon>Verrucomicrobiota</taxon>
        <taxon>Verrucomicrobiia</taxon>
        <taxon>Verrucomicrobiales</taxon>
        <taxon>Verrucomicrobiaceae</taxon>
        <taxon>Luteolibacter</taxon>
    </lineage>
</organism>